<dbReference type="GO" id="GO:0005975">
    <property type="term" value="P:carbohydrate metabolic process"/>
    <property type="evidence" value="ECO:0007669"/>
    <property type="project" value="UniProtKB-UniRule"/>
</dbReference>
<dbReference type="Proteomes" id="UP000315003">
    <property type="component" value="Chromosome"/>
</dbReference>
<protein>
    <recommendedName>
        <fullName evidence="6 7">6-phosphogluconolactonase</fullName>
        <shortName evidence="7">6PGL</shortName>
        <ecNumber evidence="5 7">3.1.1.31</ecNumber>
    </recommendedName>
</protein>
<sequence length="266" mass="29821">MLKSENGTYRADSLGVHLKRAVIDSQLFFRTIRQPQPMTFPFEPYSSVEALQQSVTDAFCELALQCIERKGSFQVSLSGGSTPKRVYEMLADRDLPWDKIHFYWGDERNVPADHQDSNYRMVNLALLSKIRIPSENVHPVPVNVEDPASAAAEYNSTLQATCDGKWDLVLLGMGDDAHTASLFPETKALAEQQRLFVENFVPKFDAFRYTMTYSAIAAGAECWFIITGQAKQDALQQVLTGDANPSLYPSQLIKPTRWFVDAAATQ</sequence>
<dbReference type="EMBL" id="CP036272">
    <property type="protein sequence ID" value="QDT61632.1"/>
    <property type="molecule type" value="Genomic_DNA"/>
</dbReference>
<evidence type="ECO:0000256" key="3">
    <source>
        <dbReference type="ARBA" id="ARBA00004961"/>
    </source>
</evidence>
<dbReference type="EC" id="3.1.1.31" evidence="5 7"/>
<evidence type="ECO:0000256" key="4">
    <source>
        <dbReference type="ARBA" id="ARBA00010662"/>
    </source>
</evidence>
<dbReference type="InterPro" id="IPR005900">
    <property type="entry name" value="6-phosphogluconolactonase_DevB"/>
</dbReference>
<dbReference type="CDD" id="cd01400">
    <property type="entry name" value="6PGL"/>
    <property type="match status" value="1"/>
</dbReference>
<dbReference type="RefSeq" id="WP_419187631.1">
    <property type="nucleotide sequence ID" value="NZ_CP036272.1"/>
</dbReference>
<comment type="catalytic activity">
    <reaction evidence="1 7">
        <text>6-phospho-D-glucono-1,5-lactone + H2O = 6-phospho-D-gluconate + H(+)</text>
        <dbReference type="Rhea" id="RHEA:12556"/>
        <dbReference type="ChEBI" id="CHEBI:15377"/>
        <dbReference type="ChEBI" id="CHEBI:15378"/>
        <dbReference type="ChEBI" id="CHEBI:57955"/>
        <dbReference type="ChEBI" id="CHEBI:58759"/>
        <dbReference type="EC" id="3.1.1.31"/>
    </reaction>
</comment>
<gene>
    <name evidence="9" type="primary">pgl_3</name>
    <name evidence="7" type="synonym">pgl</name>
    <name evidence="9" type="ORF">SV7mr_41710</name>
</gene>
<evidence type="ECO:0000256" key="2">
    <source>
        <dbReference type="ARBA" id="ARBA00002681"/>
    </source>
</evidence>
<dbReference type="InterPro" id="IPR039104">
    <property type="entry name" value="6PGL"/>
</dbReference>
<evidence type="ECO:0000259" key="8">
    <source>
        <dbReference type="Pfam" id="PF01182"/>
    </source>
</evidence>
<evidence type="ECO:0000256" key="7">
    <source>
        <dbReference type="RuleBase" id="RU365095"/>
    </source>
</evidence>
<evidence type="ECO:0000313" key="9">
    <source>
        <dbReference type="EMBL" id="QDT61632.1"/>
    </source>
</evidence>
<comment type="function">
    <text evidence="2 7">Hydrolysis of 6-phosphogluconolactone to 6-phosphogluconate.</text>
</comment>
<dbReference type="InterPro" id="IPR037171">
    <property type="entry name" value="NagB/RpiA_transferase-like"/>
</dbReference>
<reference evidence="9 10" key="1">
    <citation type="submission" date="2019-02" db="EMBL/GenBank/DDBJ databases">
        <title>Deep-cultivation of Planctomycetes and their phenomic and genomic characterization uncovers novel biology.</title>
        <authorList>
            <person name="Wiegand S."/>
            <person name="Jogler M."/>
            <person name="Boedeker C."/>
            <person name="Pinto D."/>
            <person name="Vollmers J."/>
            <person name="Rivas-Marin E."/>
            <person name="Kohn T."/>
            <person name="Peeters S.H."/>
            <person name="Heuer A."/>
            <person name="Rast P."/>
            <person name="Oberbeckmann S."/>
            <person name="Bunk B."/>
            <person name="Jeske O."/>
            <person name="Meyerdierks A."/>
            <person name="Storesund J.E."/>
            <person name="Kallscheuer N."/>
            <person name="Luecker S."/>
            <person name="Lage O.M."/>
            <person name="Pohl T."/>
            <person name="Merkel B.J."/>
            <person name="Hornburger P."/>
            <person name="Mueller R.-W."/>
            <person name="Bruemmer F."/>
            <person name="Labrenz M."/>
            <person name="Spormann A.M."/>
            <person name="Op den Camp H."/>
            <person name="Overmann J."/>
            <person name="Amann R."/>
            <person name="Jetten M.S.M."/>
            <person name="Mascher T."/>
            <person name="Medema M.H."/>
            <person name="Devos D.P."/>
            <person name="Kaster A.-K."/>
            <person name="Ovreas L."/>
            <person name="Rohde M."/>
            <person name="Galperin M.Y."/>
            <person name="Jogler C."/>
        </authorList>
    </citation>
    <scope>NUCLEOTIDE SEQUENCE [LARGE SCALE GENOMIC DNA]</scope>
    <source>
        <strain evidence="9 10">SV_7m_r</strain>
    </source>
</reference>
<evidence type="ECO:0000256" key="6">
    <source>
        <dbReference type="ARBA" id="ARBA00020337"/>
    </source>
</evidence>
<dbReference type="AlphaFoldDB" id="A0A517SZX1"/>
<comment type="similarity">
    <text evidence="4 7">Belongs to the glucosamine/galactosamine-6-phosphate isomerase family. 6-phosphogluconolactonase subfamily.</text>
</comment>
<keyword evidence="10" id="KW-1185">Reference proteome</keyword>
<accession>A0A517SZX1</accession>
<evidence type="ECO:0000313" key="10">
    <source>
        <dbReference type="Proteomes" id="UP000315003"/>
    </source>
</evidence>
<dbReference type="Gene3D" id="3.40.50.1360">
    <property type="match status" value="1"/>
</dbReference>
<organism evidence="9 10">
    <name type="scientific">Stieleria bergensis</name>
    <dbReference type="NCBI Taxonomy" id="2528025"/>
    <lineage>
        <taxon>Bacteria</taxon>
        <taxon>Pseudomonadati</taxon>
        <taxon>Planctomycetota</taxon>
        <taxon>Planctomycetia</taxon>
        <taxon>Pirellulales</taxon>
        <taxon>Pirellulaceae</taxon>
        <taxon>Stieleria</taxon>
    </lineage>
</organism>
<evidence type="ECO:0000256" key="5">
    <source>
        <dbReference type="ARBA" id="ARBA00013198"/>
    </source>
</evidence>
<dbReference type="PANTHER" id="PTHR11054">
    <property type="entry name" value="6-PHOSPHOGLUCONOLACTONASE"/>
    <property type="match status" value="1"/>
</dbReference>
<dbReference type="NCBIfam" id="TIGR01198">
    <property type="entry name" value="pgl"/>
    <property type="match status" value="1"/>
</dbReference>
<comment type="pathway">
    <text evidence="3 7">Carbohydrate degradation; pentose phosphate pathway; D-ribulose 5-phosphate from D-glucose 6-phosphate (oxidative stage): step 2/3.</text>
</comment>
<dbReference type="GO" id="GO:0017057">
    <property type="term" value="F:6-phosphogluconolactonase activity"/>
    <property type="evidence" value="ECO:0007669"/>
    <property type="project" value="UniProtKB-UniRule"/>
</dbReference>
<evidence type="ECO:0000256" key="1">
    <source>
        <dbReference type="ARBA" id="ARBA00000832"/>
    </source>
</evidence>
<dbReference type="SUPFAM" id="SSF100950">
    <property type="entry name" value="NagB/RpiA/CoA transferase-like"/>
    <property type="match status" value="1"/>
</dbReference>
<feature type="domain" description="Glucosamine/galactosamine-6-phosphate isomerase" evidence="8">
    <location>
        <begin position="48"/>
        <end position="256"/>
    </location>
</feature>
<proteinExistence type="inferred from homology"/>
<dbReference type="GO" id="GO:0006098">
    <property type="term" value="P:pentose-phosphate shunt"/>
    <property type="evidence" value="ECO:0007669"/>
    <property type="project" value="UniProtKB-UniPathway"/>
</dbReference>
<dbReference type="InterPro" id="IPR006148">
    <property type="entry name" value="Glc/Gal-6P_isomerase"/>
</dbReference>
<dbReference type="UniPathway" id="UPA00115">
    <property type="reaction ID" value="UER00409"/>
</dbReference>
<keyword evidence="7 9" id="KW-0378">Hydrolase</keyword>
<dbReference type="PANTHER" id="PTHR11054:SF0">
    <property type="entry name" value="6-PHOSPHOGLUCONOLACTONASE"/>
    <property type="match status" value="1"/>
</dbReference>
<name>A0A517SZX1_9BACT</name>
<dbReference type="Pfam" id="PF01182">
    <property type="entry name" value="Glucosamine_iso"/>
    <property type="match status" value="1"/>
</dbReference>